<evidence type="ECO:0000256" key="10">
    <source>
        <dbReference type="PIRNR" id="PIRNR036636"/>
    </source>
</evidence>
<dbReference type="PROSITE" id="PS51007">
    <property type="entry name" value="CYTC"/>
    <property type="match status" value="1"/>
</dbReference>
<dbReference type="PANTHER" id="PTHR37823">
    <property type="entry name" value="CYTOCHROME C-553-LIKE"/>
    <property type="match status" value="1"/>
</dbReference>
<feature type="transmembrane region" description="Helical" evidence="14">
    <location>
        <begin position="102"/>
        <end position="124"/>
    </location>
</feature>
<evidence type="ECO:0000256" key="3">
    <source>
        <dbReference type="ARBA" id="ARBA00022617"/>
    </source>
</evidence>
<evidence type="ECO:0000256" key="9">
    <source>
        <dbReference type="ARBA" id="ARBA00023136"/>
    </source>
</evidence>
<evidence type="ECO:0000313" key="17">
    <source>
        <dbReference type="EMBL" id="RKL67571.1"/>
    </source>
</evidence>
<keyword evidence="7 14" id="KW-1133">Transmembrane helix</keyword>
<dbReference type="PROSITE" id="PS51003">
    <property type="entry name" value="CYTB_CTER"/>
    <property type="match status" value="1"/>
</dbReference>
<keyword evidence="8 12" id="KW-0408">Iron</keyword>
<dbReference type="Proteomes" id="UP000281498">
    <property type="component" value="Unassembled WGS sequence"/>
</dbReference>
<dbReference type="InterPro" id="IPR036150">
    <property type="entry name" value="Cyt_b/b6_C_sf"/>
</dbReference>
<evidence type="ECO:0000256" key="2">
    <source>
        <dbReference type="ARBA" id="ARBA00022448"/>
    </source>
</evidence>
<dbReference type="SUPFAM" id="SSF46626">
    <property type="entry name" value="Cytochrome c"/>
    <property type="match status" value="1"/>
</dbReference>
<feature type="binding site" description="covalent" evidence="11">
    <location>
        <position position="198"/>
    </location>
    <ligand>
        <name>heme c</name>
        <dbReference type="ChEBI" id="CHEBI:61717"/>
    </ligand>
</feature>
<dbReference type="AlphaFoldDB" id="A0A3A9KAS6"/>
<dbReference type="OrthoDB" id="2380469at2"/>
<keyword evidence="6 10" id="KW-0249">Electron transport</keyword>
<proteinExistence type="inferred from homology"/>
<evidence type="ECO:0000313" key="18">
    <source>
        <dbReference type="Proteomes" id="UP000281498"/>
    </source>
</evidence>
<comment type="subcellular location">
    <subcellularLocation>
        <location evidence="1">Membrane</location>
        <topology evidence="1">Multi-pass membrane protein</topology>
    </subcellularLocation>
</comment>
<feature type="domain" description="Cytochrome b/b6 C-terminal region profile" evidence="15">
    <location>
        <begin position="27"/>
        <end position="154"/>
    </location>
</feature>
<dbReference type="GO" id="GO:0020037">
    <property type="term" value="F:heme binding"/>
    <property type="evidence" value="ECO:0007669"/>
    <property type="project" value="InterPro"/>
</dbReference>
<comment type="caution">
    <text evidence="17">The sequence shown here is derived from an EMBL/GenBank/DDBJ whole genome shotgun (WGS) entry which is preliminary data.</text>
</comment>
<dbReference type="Pfam" id="PF13442">
    <property type="entry name" value="Cytochrome_CBB3"/>
    <property type="match status" value="1"/>
</dbReference>
<evidence type="ECO:0000259" key="16">
    <source>
        <dbReference type="PROSITE" id="PS51007"/>
    </source>
</evidence>
<dbReference type="RefSeq" id="WP_110935265.1">
    <property type="nucleotide sequence ID" value="NZ_KZ614146.1"/>
</dbReference>
<evidence type="ECO:0000256" key="4">
    <source>
        <dbReference type="ARBA" id="ARBA00022692"/>
    </source>
</evidence>
<comment type="subunit">
    <text evidence="10">The main subunits of the menaquinol:cytochrome c complex are a Rieske-type iron-sulfur protein (QcrA), a cytochrome b (QcrB) and a cytochrome c (QcrC).</text>
</comment>
<evidence type="ECO:0000256" key="5">
    <source>
        <dbReference type="ARBA" id="ARBA00022723"/>
    </source>
</evidence>
<keyword evidence="18" id="KW-1185">Reference proteome</keyword>
<dbReference type="PANTHER" id="PTHR37823:SF4">
    <property type="entry name" value="MENAQUINOL-CYTOCHROME C REDUCTASE CYTOCHROME B_C SUBUNIT"/>
    <property type="match status" value="1"/>
</dbReference>
<dbReference type="InterPro" id="IPR012049">
    <property type="entry name" value="MenaQ_cyt_c_Rdtase_cyt_b/c-su"/>
</dbReference>
<reference evidence="17 18" key="1">
    <citation type="submission" date="2017-10" db="EMBL/GenBank/DDBJ databases">
        <title>Bacillus sp. nov., a halophilic bacterium isolated from a Keqin Lake.</title>
        <authorList>
            <person name="Wang H."/>
        </authorList>
    </citation>
    <scope>NUCLEOTIDE SEQUENCE [LARGE SCALE GENOMIC DNA]</scope>
    <source>
        <strain evidence="17 18">KCTC 13187</strain>
    </source>
</reference>
<sequence>MHRGKGMKFVGDSRVPAEKKPNIPKDYSEYPGKTEAFWPNFLLREWMVGAVFLVGYLVLTVAHPAPLERVADPTDSGYIPLPDWYFLFLYQLLKYEFAAGPYTVMGAVVIPGIAFGALLLAPWLDKGSERRPLKRPIATSLMLLGFISVFFLTWESVDQHDWEAAAEQGEITDDVDMEVDESAEGYQIFESQDSCIGCHGGDMLGGSSGPNMFESDYDTEEVIEIITNGKGAMPAGQFEGSEEELETLAAFIANDGQSADGGDAEAEEDGSEEEAEEATEE</sequence>
<feature type="compositionally biased region" description="Acidic residues" evidence="13">
    <location>
        <begin position="262"/>
        <end position="281"/>
    </location>
</feature>
<feature type="binding site" description="covalent" evidence="11">
    <location>
        <position position="195"/>
    </location>
    <ligand>
        <name>heme c</name>
        <dbReference type="ChEBI" id="CHEBI:61717"/>
    </ligand>
</feature>
<keyword evidence="5 12" id="KW-0479">Metal-binding</keyword>
<evidence type="ECO:0000259" key="15">
    <source>
        <dbReference type="PROSITE" id="PS51003"/>
    </source>
</evidence>
<dbReference type="GO" id="GO:0005506">
    <property type="term" value="F:iron ion binding"/>
    <property type="evidence" value="ECO:0007669"/>
    <property type="project" value="InterPro"/>
</dbReference>
<evidence type="ECO:0000256" key="8">
    <source>
        <dbReference type="ARBA" id="ARBA00023004"/>
    </source>
</evidence>
<dbReference type="InterPro" id="IPR009056">
    <property type="entry name" value="Cyt_c-like_dom"/>
</dbReference>
<feature type="transmembrane region" description="Helical" evidence="14">
    <location>
        <begin position="136"/>
        <end position="154"/>
    </location>
</feature>
<gene>
    <name evidence="17" type="ORF">CR203_09480</name>
</gene>
<dbReference type="InterPro" id="IPR036909">
    <property type="entry name" value="Cyt_c-like_dom_sf"/>
</dbReference>
<keyword evidence="4 14" id="KW-0812">Transmembrane</keyword>
<dbReference type="PIRSF" id="PIRSF036636">
    <property type="entry name" value="QcrC"/>
    <property type="match status" value="1"/>
</dbReference>
<comment type="function">
    <text evidence="10">Component of the menaquinol:cytochrome c reductase complex.</text>
</comment>
<dbReference type="EMBL" id="PDOE01000003">
    <property type="protein sequence ID" value="RKL67571.1"/>
    <property type="molecule type" value="Genomic_DNA"/>
</dbReference>
<evidence type="ECO:0000256" key="11">
    <source>
        <dbReference type="PIRSR" id="PIRSR036636-50"/>
    </source>
</evidence>
<feature type="domain" description="Cytochrome c" evidence="16">
    <location>
        <begin position="180"/>
        <end position="256"/>
    </location>
</feature>
<evidence type="ECO:0000256" key="1">
    <source>
        <dbReference type="ARBA" id="ARBA00004141"/>
    </source>
</evidence>
<evidence type="ECO:0000256" key="12">
    <source>
        <dbReference type="PIRSR" id="PIRSR036636-51"/>
    </source>
</evidence>
<feature type="binding site" description="axial binding residue" evidence="12">
    <location>
        <position position="199"/>
    </location>
    <ligand>
        <name>heme c</name>
        <dbReference type="ChEBI" id="CHEBI:61717"/>
    </ligand>
    <ligandPart>
        <name>Fe</name>
        <dbReference type="ChEBI" id="CHEBI:18248"/>
    </ligandPart>
</feature>
<organism evidence="17 18">
    <name type="scientific">Salipaludibacillus neizhouensis</name>
    <dbReference type="NCBI Taxonomy" id="885475"/>
    <lineage>
        <taxon>Bacteria</taxon>
        <taxon>Bacillati</taxon>
        <taxon>Bacillota</taxon>
        <taxon>Bacilli</taxon>
        <taxon>Bacillales</taxon>
        <taxon>Bacillaceae</taxon>
    </lineage>
</organism>
<keyword evidence="3 11" id="KW-0349">Heme</keyword>
<dbReference type="GO" id="GO:0016491">
    <property type="term" value="F:oxidoreductase activity"/>
    <property type="evidence" value="ECO:0007669"/>
    <property type="project" value="InterPro"/>
</dbReference>
<feature type="region of interest" description="Disordered" evidence="13">
    <location>
        <begin position="254"/>
        <end position="281"/>
    </location>
</feature>
<evidence type="ECO:0000256" key="6">
    <source>
        <dbReference type="ARBA" id="ARBA00022982"/>
    </source>
</evidence>
<dbReference type="Gene3D" id="1.20.810.10">
    <property type="entry name" value="Cytochrome Bc1 Complex, Chain C"/>
    <property type="match status" value="1"/>
</dbReference>
<dbReference type="InterPro" id="IPR027387">
    <property type="entry name" value="Cytb/b6-like_sf"/>
</dbReference>
<keyword evidence="9 14" id="KW-0472">Membrane</keyword>
<dbReference type="InterPro" id="IPR005798">
    <property type="entry name" value="Cyt_b/b6_C"/>
</dbReference>
<comment type="similarity">
    <text evidence="10">Belongs to the cytochrome b family.</text>
</comment>
<dbReference type="Pfam" id="PF00032">
    <property type="entry name" value="Cytochrom_B_C"/>
    <property type="match status" value="1"/>
</dbReference>
<dbReference type="Gene3D" id="1.10.760.10">
    <property type="entry name" value="Cytochrome c-like domain"/>
    <property type="match status" value="1"/>
</dbReference>
<dbReference type="GO" id="GO:0009055">
    <property type="term" value="F:electron transfer activity"/>
    <property type="evidence" value="ECO:0007669"/>
    <property type="project" value="InterPro"/>
</dbReference>
<accession>A0A3A9KAS6</accession>
<keyword evidence="2 10" id="KW-0813">Transport</keyword>
<evidence type="ECO:0000256" key="14">
    <source>
        <dbReference type="SAM" id="Phobius"/>
    </source>
</evidence>
<evidence type="ECO:0000256" key="7">
    <source>
        <dbReference type="ARBA" id="ARBA00022989"/>
    </source>
</evidence>
<protein>
    <recommendedName>
        <fullName evidence="10">Menaquinol:cytochrome c reductase cytochrome c subunit</fullName>
    </recommendedName>
</protein>
<name>A0A3A9KAS6_9BACI</name>
<dbReference type="InterPro" id="IPR051811">
    <property type="entry name" value="Cytochrome_c550/c551-like"/>
</dbReference>
<dbReference type="GO" id="GO:0016020">
    <property type="term" value="C:membrane"/>
    <property type="evidence" value="ECO:0007669"/>
    <property type="project" value="UniProtKB-SubCell"/>
</dbReference>
<dbReference type="SUPFAM" id="SSF81648">
    <property type="entry name" value="a domain/subunit of cytochrome bc1 complex (Ubiquinol-cytochrome c reductase)"/>
    <property type="match status" value="1"/>
</dbReference>
<feature type="transmembrane region" description="Helical" evidence="14">
    <location>
        <begin position="46"/>
        <end position="65"/>
    </location>
</feature>
<evidence type="ECO:0000256" key="13">
    <source>
        <dbReference type="SAM" id="MobiDB-lite"/>
    </source>
</evidence>